<comment type="caution">
    <text evidence="1">The sequence shown here is derived from an EMBL/GenBank/DDBJ whole genome shotgun (WGS) entry which is preliminary data.</text>
</comment>
<dbReference type="AlphaFoldDB" id="A0A1J5TM28"/>
<organism evidence="1 2">
    <name type="scientific">Marine Group III euryarchaeote CG-Epi5</name>
    <dbReference type="NCBI Taxonomy" id="1888999"/>
    <lineage>
        <taxon>Archaea</taxon>
        <taxon>Methanobacteriati</taxon>
        <taxon>Thermoplasmatota</taxon>
        <taxon>Thermoplasmata</taxon>
        <taxon>Candidatus Thermoprofundales</taxon>
    </lineage>
</organism>
<dbReference type="InterPro" id="IPR027961">
    <property type="entry name" value="DUF4442"/>
</dbReference>
<gene>
    <name evidence="1" type="ORF">BEU02_00675</name>
</gene>
<name>A0A1J5TM28_9ARCH</name>
<dbReference type="CDD" id="cd03440">
    <property type="entry name" value="hot_dog"/>
    <property type="match status" value="1"/>
</dbReference>
<accession>A0A1J5TM28</accession>
<dbReference type="InterPro" id="IPR029069">
    <property type="entry name" value="HotDog_dom_sf"/>
</dbReference>
<dbReference type="Pfam" id="PF14539">
    <property type="entry name" value="DUF4442"/>
    <property type="match status" value="1"/>
</dbReference>
<evidence type="ECO:0008006" key="3">
    <source>
        <dbReference type="Google" id="ProtNLM"/>
    </source>
</evidence>
<dbReference type="EMBL" id="MIYW01000018">
    <property type="protein sequence ID" value="OIR21999.1"/>
    <property type="molecule type" value="Genomic_DNA"/>
</dbReference>
<dbReference type="SUPFAM" id="SSF54637">
    <property type="entry name" value="Thioesterase/thiol ester dehydrase-isomerase"/>
    <property type="match status" value="1"/>
</dbReference>
<protein>
    <recommendedName>
        <fullName evidence="3">Thioesterase putative domain-containing protein</fullName>
    </recommendedName>
</protein>
<dbReference type="Proteomes" id="UP000183686">
    <property type="component" value="Unassembled WGS sequence"/>
</dbReference>
<evidence type="ECO:0000313" key="1">
    <source>
        <dbReference type="EMBL" id="OIR21999.1"/>
    </source>
</evidence>
<evidence type="ECO:0000313" key="2">
    <source>
        <dbReference type="Proteomes" id="UP000183686"/>
    </source>
</evidence>
<reference evidence="1 2" key="1">
    <citation type="submission" date="2016-08" db="EMBL/GenBank/DDBJ databases">
        <title>New Insights into Marine Group III Euryarchaeota, from dark to light.</title>
        <authorList>
            <person name="Haro-Moreno J.M."/>
            <person name="Rodriguez-Valera F."/>
            <person name="Lopez-Garcia P."/>
            <person name="Moreira D."/>
            <person name="Martin-Cuadrado A.B."/>
        </authorList>
    </citation>
    <scope>NUCLEOTIDE SEQUENCE [LARGE SCALE GENOMIC DNA]</scope>
    <source>
        <strain evidence="1">CG-Epi5</strain>
    </source>
</reference>
<proteinExistence type="predicted"/>
<sequence>MILNPFKYYSKKYKERNLNSKQLAKMMNRWPPSIANRIKVVNVSEDFMKAKMIITQSWLNSAFDKIMFGGTTYSGMDMYYGMALPLILSQKGIEAYVFTKEANIKYLKAVKSDLTVIFELTEENIQAYVKGISENNKHEEWLTVKGYNKEGELCAETKLLTYVRNWPRSKDNEN</sequence>
<dbReference type="Gene3D" id="3.10.129.10">
    <property type="entry name" value="Hotdog Thioesterase"/>
    <property type="match status" value="1"/>
</dbReference>